<dbReference type="SUPFAM" id="SSF88946">
    <property type="entry name" value="Sigma2 domain of RNA polymerase sigma factors"/>
    <property type="match status" value="1"/>
</dbReference>
<dbReference type="Pfam" id="PF03979">
    <property type="entry name" value="Sigma70_r1_1"/>
    <property type="match status" value="1"/>
</dbReference>
<dbReference type="InterPro" id="IPR000943">
    <property type="entry name" value="RNA_pol_sigma70"/>
</dbReference>
<dbReference type="HAMAP" id="MF_00963">
    <property type="entry name" value="Sigma70_RpoD_SigA"/>
    <property type="match status" value="1"/>
</dbReference>
<accession>A0A2Z6GCN8</accession>
<dbReference type="EMBL" id="AP018738">
    <property type="protein sequence ID" value="BBE51207.1"/>
    <property type="molecule type" value="Genomic_DNA"/>
</dbReference>
<dbReference type="NCBIfam" id="NF004208">
    <property type="entry name" value="PRK05658.1"/>
    <property type="match status" value="1"/>
</dbReference>
<dbReference type="Proteomes" id="UP000033070">
    <property type="component" value="Chromosome"/>
</dbReference>
<keyword evidence="3 6" id="KW-0731">Sigma factor</keyword>
<feature type="short sequence motif" description="Interaction with polymerase core subunit RpoC" evidence="6">
    <location>
        <begin position="437"/>
        <end position="440"/>
    </location>
</feature>
<comment type="subunit">
    <text evidence="6">Interacts transiently with the RNA polymerase catalytic core.</text>
</comment>
<dbReference type="InterPro" id="IPR007624">
    <property type="entry name" value="RNA_pol_sigma70_r3"/>
</dbReference>
<feature type="region of interest" description="Disordered" evidence="7">
    <location>
        <begin position="215"/>
        <end position="235"/>
    </location>
</feature>
<proteinExistence type="inferred from homology"/>
<dbReference type="InterPro" id="IPR012760">
    <property type="entry name" value="RNA_pol_sigma_RpoD_C"/>
</dbReference>
<evidence type="ECO:0000313" key="10">
    <source>
        <dbReference type="EMBL" id="BBE51207.1"/>
    </source>
</evidence>
<dbReference type="PANTHER" id="PTHR30603">
    <property type="entry name" value="RNA POLYMERASE SIGMA FACTOR RPO"/>
    <property type="match status" value="1"/>
</dbReference>
<evidence type="ECO:0000256" key="6">
    <source>
        <dbReference type="HAMAP-Rule" id="MF_00963"/>
    </source>
</evidence>
<dbReference type="InterPro" id="IPR042189">
    <property type="entry name" value="RNA_pol_sigma_70_r1_1_sf"/>
</dbReference>
<dbReference type="FunFam" id="1.10.10.10:FF:000002">
    <property type="entry name" value="RNA polymerase sigma factor SigA"/>
    <property type="match status" value="1"/>
</dbReference>
<feature type="DNA-binding region" description="H-T-H motif" evidence="6">
    <location>
        <begin position="607"/>
        <end position="626"/>
    </location>
</feature>
<keyword evidence="5 6" id="KW-0804">Transcription</keyword>
<dbReference type="SUPFAM" id="SSF88659">
    <property type="entry name" value="Sigma3 and sigma4 domains of RNA polymerase sigma factors"/>
    <property type="match status" value="2"/>
</dbReference>
<dbReference type="Pfam" id="PF04545">
    <property type="entry name" value="Sigma70_r4"/>
    <property type="match status" value="1"/>
</dbReference>
<dbReference type="RefSeq" id="WP_062627768.1">
    <property type="nucleotide sequence ID" value="NZ_AP018738.1"/>
</dbReference>
<organism evidence="10 11">
    <name type="scientific">Ferriphaselus amnicola</name>
    <dbReference type="NCBI Taxonomy" id="1188319"/>
    <lineage>
        <taxon>Bacteria</taxon>
        <taxon>Pseudomonadati</taxon>
        <taxon>Pseudomonadota</taxon>
        <taxon>Betaproteobacteria</taxon>
        <taxon>Nitrosomonadales</taxon>
        <taxon>Gallionellaceae</taxon>
        <taxon>Ferriphaselus</taxon>
    </lineage>
</organism>
<gene>
    <name evidence="6" type="primary">rpoD</name>
    <name evidence="10" type="ORF">OYT1_ch1663</name>
</gene>
<dbReference type="Pfam" id="PF04546">
    <property type="entry name" value="Sigma70_ner"/>
    <property type="match status" value="1"/>
</dbReference>
<evidence type="ECO:0000256" key="2">
    <source>
        <dbReference type="ARBA" id="ARBA00023015"/>
    </source>
</evidence>
<feature type="region of interest" description="Sigma-70 factor domain-3" evidence="6">
    <location>
        <begin position="492"/>
        <end position="568"/>
    </location>
</feature>
<dbReference type="Pfam" id="PF04542">
    <property type="entry name" value="Sigma70_r2"/>
    <property type="match status" value="1"/>
</dbReference>
<dbReference type="InterPro" id="IPR007631">
    <property type="entry name" value="RNA_pol_sigma_70_non-ess"/>
</dbReference>
<dbReference type="InterPro" id="IPR013325">
    <property type="entry name" value="RNA_pol_sigma_r2"/>
</dbReference>
<dbReference type="Gene3D" id="1.10.601.10">
    <property type="entry name" value="RNA Polymerase Primary Sigma Factor"/>
    <property type="match status" value="1"/>
</dbReference>
<dbReference type="PANTHER" id="PTHR30603:SF60">
    <property type="entry name" value="RNA POLYMERASE SIGMA FACTOR RPOD"/>
    <property type="match status" value="1"/>
</dbReference>
<feature type="domain" description="RNA polymerase sigma-70" evidence="8">
    <location>
        <begin position="437"/>
        <end position="450"/>
    </location>
</feature>
<dbReference type="GO" id="GO:0016987">
    <property type="term" value="F:sigma factor activity"/>
    <property type="evidence" value="ECO:0007669"/>
    <property type="project" value="UniProtKB-UniRule"/>
</dbReference>
<dbReference type="PRINTS" id="PR00046">
    <property type="entry name" value="SIGMA70FCT"/>
</dbReference>
<evidence type="ECO:0000259" key="9">
    <source>
        <dbReference type="PROSITE" id="PS00716"/>
    </source>
</evidence>
<dbReference type="InterPro" id="IPR014284">
    <property type="entry name" value="RNA_pol_sigma-70_dom"/>
</dbReference>
<dbReference type="InterPro" id="IPR009042">
    <property type="entry name" value="RNA_pol_sigma70_r1_2"/>
</dbReference>
<dbReference type="PROSITE" id="PS00715">
    <property type="entry name" value="SIGMA70_1"/>
    <property type="match status" value="1"/>
</dbReference>
<dbReference type="NCBIfam" id="TIGR02937">
    <property type="entry name" value="sigma70-ECF"/>
    <property type="match status" value="1"/>
</dbReference>
<comment type="function">
    <text evidence="6">Sigma factors are initiation factors that promote the attachment of RNA polymerase to specific initiation sites and are then released. This sigma factor is the primary sigma factor during exponential growth.</text>
</comment>
<dbReference type="FunFam" id="1.10.601.10:FF:000002">
    <property type="entry name" value="RNA polymerase sigma factor RpoD"/>
    <property type="match status" value="1"/>
</dbReference>
<dbReference type="Gene3D" id="1.10.220.120">
    <property type="entry name" value="Sigma-70 factor, region 1.1"/>
    <property type="match status" value="1"/>
</dbReference>
<keyword evidence="4 6" id="KW-0238">DNA-binding</keyword>
<keyword evidence="1 6" id="KW-0963">Cytoplasm</keyword>
<dbReference type="InterPro" id="IPR036388">
    <property type="entry name" value="WH-like_DNA-bd_sf"/>
</dbReference>
<sequence>MAAKQDKKQAVSAKQAAALAKQQALQAGAGGTDAVQNVEERRTRLKALIALGKERGYLTYAEINDHLPEMLEAEQIEGVVSMINDMGITVCDEAPDAEALIMSEATAPVADEDAVEEAEAALSSTVDSEFGRTTDPVRMYMREMGTVELLTREDEIEIARRIEDGLKHMIQAISACPATIIEILALVEKVTKDELRIDEVIDGFIDTDVEEEVVAEVEPEEAEDEADDLEEEEEDGEAVSAANLAQLKVDALERFAIISDLFAKLNKATEKHGYRSKQYNQFQEQISTELMQFRFSAKQVDALCDTMRNLVDEVRGHERGIQDYCVTKSKMPRPHFIKLFVGNEDNLEWIPSEIAANKAYSSTLDRFKYDIMERQQKLLDLQKRIGLPIKDLKEINKQMTNGEAKARRAKRDMIEANLRLVISIAKKYTNRGLQFLDLIQEGNIGLMKAVDKFEYRRGYKFSTYATWWIRQAITRSIADQARTIRIPVHMIETINKMNRISRQILQETGGEPDAATLAEKMEMPEDKIRKILKIAKEPISMETPVGDDDDSHLGDFIEDHNTTVPVDAAVYESLRTVTKDILDSLTPREAKVLRMRFGIEMNTDHTLEEVGKQFDVTRERIRQIEAKALRKLRHPSRSEKLKSFLDGEG</sequence>
<dbReference type="GO" id="GO:0003677">
    <property type="term" value="F:DNA binding"/>
    <property type="evidence" value="ECO:0007669"/>
    <property type="project" value="UniProtKB-UniRule"/>
</dbReference>
<evidence type="ECO:0000313" key="11">
    <source>
        <dbReference type="Proteomes" id="UP000033070"/>
    </source>
</evidence>
<dbReference type="InterPro" id="IPR007127">
    <property type="entry name" value="RNA_pol_sigma_70_r1_1"/>
</dbReference>
<feature type="region of interest" description="Sigma-70 factor domain-4" evidence="6">
    <location>
        <begin position="581"/>
        <end position="634"/>
    </location>
</feature>
<evidence type="ECO:0000256" key="1">
    <source>
        <dbReference type="ARBA" id="ARBA00022490"/>
    </source>
</evidence>
<feature type="region of interest" description="Sigma-70 factor domain-2" evidence="6">
    <location>
        <begin position="413"/>
        <end position="483"/>
    </location>
</feature>
<keyword evidence="11" id="KW-1185">Reference proteome</keyword>
<evidence type="ECO:0000256" key="7">
    <source>
        <dbReference type="SAM" id="MobiDB-lite"/>
    </source>
</evidence>
<dbReference type="InterPro" id="IPR013324">
    <property type="entry name" value="RNA_pol_sigma_r3/r4-like"/>
</dbReference>
<dbReference type="GO" id="GO:0005737">
    <property type="term" value="C:cytoplasm"/>
    <property type="evidence" value="ECO:0007669"/>
    <property type="project" value="UniProtKB-SubCell"/>
</dbReference>
<dbReference type="Gene3D" id="1.10.10.10">
    <property type="entry name" value="Winged helix-like DNA-binding domain superfamily/Winged helix DNA-binding domain"/>
    <property type="match status" value="2"/>
</dbReference>
<dbReference type="STRING" id="1188319.OYT1_02682"/>
<dbReference type="NCBIfam" id="TIGR02393">
    <property type="entry name" value="RpoD_Cterm"/>
    <property type="match status" value="1"/>
</dbReference>
<dbReference type="FunFam" id="1.10.10.10:FF:000004">
    <property type="entry name" value="RNA polymerase sigma factor SigA"/>
    <property type="match status" value="1"/>
</dbReference>
<dbReference type="OrthoDB" id="9809557at2"/>
<reference evidence="10 11" key="1">
    <citation type="submission" date="2018-06" db="EMBL/GenBank/DDBJ databases">
        <title>OYT1 Genome Sequencing.</title>
        <authorList>
            <person name="Kato S."/>
            <person name="Itoh T."/>
            <person name="Ohkuma M."/>
        </authorList>
    </citation>
    <scope>NUCLEOTIDE SEQUENCE [LARGE SCALE GENOMIC DNA]</scope>
    <source>
        <strain evidence="10 11">OYT1</strain>
    </source>
</reference>
<name>A0A2Z6GCN8_9PROT</name>
<dbReference type="Pfam" id="PF04539">
    <property type="entry name" value="Sigma70_r3"/>
    <property type="match status" value="1"/>
</dbReference>
<protein>
    <recommendedName>
        <fullName evidence="6">RNA polymerase sigma factor RpoD</fullName>
    </recommendedName>
    <alternativeName>
        <fullName evidence="6">Sigma-70</fullName>
    </alternativeName>
</protein>
<evidence type="ECO:0000256" key="3">
    <source>
        <dbReference type="ARBA" id="ARBA00023082"/>
    </source>
</evidence>
<dbReference type="KEGG" id="fam:OYT1_ch1663"/>
<dbReference type="CDD" id="cd06171">
    <property type="entry name" value="Sigma70_r4"/>
    <property type="match status" value="1"/>
</dbReference>
<dbReference type="InterPro" id="IPR007627">
    <property type="entry name" value="RNA_pol_sigma70_r2"/>
</dbReference>
<comment type="subcellular location">
    <subcellularLocation>
        <location evidence="6">Cytoplasm</location>
    </subcellularLocation>
</comment>
<evidence type="ECO:0000256" key="5">
    <source>
        <dbReference type="ARBA" id="ARBA00023163"/>
    </source>
</evidence>
<evidence type="ECO:0000259" key="8">
    <source>
        <dbReference type="PROSITE" id="PS00715"/>
    </source>
</evidence>
<dbReference type="InterPro" id="IPR028630">
    <property type="entry name" value="Sigma70_RpoD"/>
</dbReference>
<keyword evidence="2 6" id="KW-0805">Transcription regulation</keyword>
<dbReference type="AlphaFoldDB" id="A0A2Z6GCN8"/>
<dbReference type="InterPro" id="IPR050239">
    <property type="entry name" value="Sigma-70_RNA_pol_init_factors"/>
</dbReference>
<evidence type="ECO:0000256" key="4">
    <source>
        <dbReference type="ARBA" id="ARBA00023125"/>
    </source>
</evidence>
<dbReference type="InterPro" id="IPR007630">
    <property type="entry name" value="RNA_pol_sigma70_r4"/>
</dbReference>
<dbReference type="GO" id="GO:0006352">
    <property type="term" value="P:DNA-templated transcription initiation"/>
    <property type="evidence" value="ECO:0007669"/>
    <property type="project" value="UniProtKB-UniRule"/>
</dbReference>
<comment type="similarity">
    <text evidence="6">Belongs to the sigma-70 factor family. RpoD/SigA subfamily.</text>
</comment>
<dbReference type="Pfam" id="PF00140">
    <property type="entry name" value="Sigma70_r1_2"/>
    <property type="match status" value="1"/>
</dbReference>
<feature type="domain" description="RNA polymerase sigma-70" evidence="9">
    <location>
        <begin position="606"/>
        <end position="632"/>
    </location>
</feature>
<dbReference type="PROSITE" id="PS00716">
    <property type="entry name" value="SIGMA70_2"/>
    <property type="match status" value="1"/>
</dbReference>